<name>A0A089LWA6_9BACL</name>
<evidence type="ECO:0000259" key="1">
    <source>
        <dbReference type="Pfam" id="PF12867"/>
    </source>
</evidence>
<dbReference type="SUPFAM" id="SSF109854">
    <property type="entry name" value="DinB/YfiT-like putative metalloenzymes"/>
    <property type="match status" value="1"/>
</dbReference>
<keyword evidence="2" id="KW-0378">Hydrolase</keyword>
<organism evidence="2 3">
    <name type="scientific">Paenibacillus stellifer</name>
    <dbReference type="NCBI Taxonomy" id="169760"/>
    <lineage>
        <taxon>Bacteria</taxon>
        <taxon>Bacillati</taxon>
        <taxon>Bacillota</taxon>
        <taxon>Bacilli</taxon>
        <taxon>Bacillales</taxon>
        <taxon>Paenibacillaceae</taxon>
        <taxon>Paenibacillus</taxon>
    </lineage>
</organism>
<dbReference type="EMBL" id="CP009286">
    <property type="protein sequence ID" value="AIQ63523.1"/>
    <property type="molecule type" value="Genomic_DNA"/>
</dbReference>
<dbReference type="KEGG" id="pste:PSTEL_10960"/>
<gene>
    <name evidence="2" type="ORF">PSTEL_10960</name>
</gene>
<dbReference type="AlphaFoldDB" id="A0A089LWA6"/>
<dbReference type="GO" id="GO:0016787">
    <property type="term" value="F:hydrolase activity"/>
    <property type="evidence" value="ECO:0007669"/>
    <property type="project" value="UniProtKB-KW"/>
</dbReference>
<dbReference type="InterPro" id="IPR024775">
    <property type="entry name" value="DinB-like"/>
</dbReference>
<sequence length="154" mass="17514">MQAVSDLQNLLHEVPRRFRQFGDEEVKKPRAEGKWSRLQVLGHVCDSAINNLNRFVSIQGQSEPLVIASYNQNVWVEAGRYNEASAEEILALWVSLNQSVLRVVSGLSEAVLSHLCRLPDGTEVTLEWLIGDYVDHLKHHLEQIFPGDRWDLGD</sequence>
<dbReference type="Pfam" id="PF12867">
    <property type="entry name" value="DinB_2"/>
    <property type="match status" value="1"/>
</dbReference>
<keyword evidence="3" id="KW-1185">Reference proteome</keyword>
<proteinExistence type="predicted"/>
<dbReference type="InterPro" id="IPR034660">
    <property type="entry name" value="DinB/YfiT-like"/>
</dbReference>
<dbReference type="Gene3D" id="1.20.120.450">
    <property type="entry name" value="dinb family like domain"/>
    <property type="match status" value="1"/>
</dbReference>
<dbReference type="STRING" id="169760.PSTEL_10960"/>
<protein>
    <submittedName>
        <fullName evidence="2">Metal-dependent hydrolase</fullName>
    </submittedName>
</protein>
<accession>A0A089LWA6</accession>
<evidence type="ECO:0000313" key="3">
    <source>
        <dbReference type="Proteomes" id="UP000029507"/>
    </source>
</evidence>
<feature type="domain" description="DinB-like" evidence="1">
    <location>
        <begin position="12"/>
        <end position="144"/>
    </location>
</feature>
<reference evidence="2 3" key="1">
    <citation type="submission" date="2014-08" db="EMBL/GenBank/DDBJ databases">
        <title>Comparative genomics of the Paenibacillus odorifer group.</title>
        <authorList>
            <person name="den Bakker H.C."/>
            <person name="Tsai Y.-C."/>
            <person name="Martin N."/>
            <person name="Korlach J."/>
            <person name="Wiedmann M."/>
        </authorList>
    </citation>
    <scope>NUCLEOTIDE SEQUENCE [LARGE SCALE GENOMIC DNA]</scope>
    <source>
        <strain evidence="2 3">DSM 14472</strain>
    </source>
</reference>
<evidence type="ECO:0000313" key="2">
    <source>
        <dbReference type="EMBL" id="AIQ63523.1"/>
    </source>
</evidence>
<dbReference type="Proteomes" id="UP000029507">
    <property type="component" value="Chromosome"/>
</dbReference>
<dbReference type="HOGENOM" id="CLU_105789_4_0_9"/>